<dbReference type="KEGG" id="fam:OYT1_ch1645"/>
<dbReference type="AlphaFoldDB" id="A0A2Z6GCL0"/>
<keyword evidence="2" id="KW-1185">Reference proteome</keyword>
<name>A0A2Z6GCL0_9PROT</name>
<sequence>MTGLTHADLHLLPPNMQWVARVIGLPATIKLAKAHGGRFVYVPKHVSQDHPLCHLIGAQAFAALVTEYGGERLDVAKCDRAAQALRNQLIREKRREASQSDVAGQFGLTVRRVRDIEKDIVEDRQIGLF</sequence>
<protein>
    <submittedName>
        <fullName evidence="1">Mor transcription activator family protein</fullName>
    </submittedName>
</protein>
<proteinExistence type="predicted"/>
<dbReference type="OrthoDB" id="8564407at2"/>
<dbReference type="Proteomes" id="UP000033070">
    <property type="component" value="Chromosome"/>
</dbReference>
<gene>
    <name evidence="1" type="ORF">OYT1_ch1645</name>
</gene>
<evidence type="ECO:0000313" key="1">
    <source>
        <dbReference type="EMBL" id="BBE51190.1"/>
    </source>
</evidence>
<dbReference type="InterPro" id="IPR009057">
    <property type="entry name" value="Homeodomain-like_sf"/>
</dbReference>
<organism evidence="1 2">
    <name type="scientific">Ferriphaselus amnicola</name>
    <dbReference type="NCBI Taxonomy" id="1188319"/>
    <lineage>
        <taxon>Bacteria</taxon>
        <taxon>Pseudomonadati</taxon>
        <taxon>Pseudomonadota</taxon>
        <taxon>Betaproteobacteria</taxon>
        <taxon>Nitrosomonadales</taxon>
        <taxon>Gallionellaceae</taxon>
        <taxon>Ferriphaselus</taxon>
    </lineage>
</organism>
<evidence type="ECO:0000313" key="2">
    <source>
        <dbReference type="Proteomes" id="UP000033070"/>
    </source>
</evidence>
<dbReference type="RefSeq" id="WP_062627753.1">
    <property type="nucleotide sequence ID" value="NZ_AP018738.1"/>
</dbReference>
<accession>A0A2Z6GCL0</accession>
<dbReference type="SUPFAM" id="SSF46689">
    <property type="entry name" value="Homeodomain-like"/>
    <property type="match status" value="1"/>
</dbReference>
<reference evidence="1 2" key="1">
    <citation type="submission" date="2018-06" db="EMBL/GenBank/DDBJ databases">
        <title>OYT1 Genome Sequencing.</title>
        <authorList>
            <person name="Kato S."/>
            <person name="Itoh T."/>
            <person name="Ohkuma M."/>
        </authorList>
    </citation>
    <scope>NUCLEOTIDE SEQUENCE [LARGE SCALE GENOMIC DNA]</scope>
    <source>
        <strain evidence="1 2">OYT1</strain>
    </source>
</reference>
<dbReference type="EMBL" id="AP018738">
    <property type="protein sequence ID" value="BBE51190.1"/>
    <property type="molecule type" value="Genomic_DNA"/>
</dbReference>
<dbReference type="STRING" id="1188319.OYT1_02662"/>